<feature type="domain" description="DUF755" evidence="2">
    <location>
        <begin position="35"/>
        <end position="125"/>
    </location>
</feature>
<organism evidence="3 4">
    <name type="scientific">Torque teno midi virus 4</name>
    <dbReference type="NCBI Taxonomy" id="2065045"/>
    <lineage>
        <taxon>Viruses</taxon>
        <taxon>Monodnaviria</taxon>
        <taxon>Shotokuvirae</taxon>
        <taxon>Commensaviricota</taxon>
        <taxon>Cardeaviricetes</taxon>
        <taxon>Sanitavirales</taxon>
        <taxon>Anelloviridae</taxon>
        <taxon>Gammatorquevirus</taxon>
        <taxon>Gammatorquevirus homidi4</taxon>
    </lineage>
</organism>
<dbReference type="Pfam" id="PF05501">
    <property type="entry name" value="DUF755"/>
    <property type="match status" value="1"/>
</dbReference>
<evidence type="ECO:0000313" key="3">
    <source>
        <dbReference type="EMBL" id="ABU55879.1"/>
    </source>
</evidence>
<reference evidence="3 4" key="1">
    <citation type="journal article" date="2007" name="J. Gen. Virol.">
        <title>Circular genomes related to anelloviruses identified in human and animal samples by using a combined rolling-circle amplification/sequence-independent single primer amplification approach.</title>
        <authorList>
            <person name="Biagini P."/>
            <person name="Uch R."/>
            <person name="Belhouchet M."/>
            <person name="Attoui H."/>
            <person name="Cantaloube J.F."/>
            <person name="Brisbarre N."/>
            <person name="de Micco P."/>
        </authorList>
    </citation>
    <scope>NUCLEOTIDE SEQUENCE [LARGE SCALE GENOMIC DNA]</scope>
    <source>
        <strain evidence="3">6PoSMA</strain>
    </source>
</reference>
<evidence type="ECO:0000256" key="1">
    <source>
        <dbReference type="SAM" id="MobiDB-lite"/>
    </source>
</evidence>
<evidence type="ECO:0000313" key="4">
    <source>
        <dbReference type="Proteomes" id="UP000232525"/>
    </source>
</evidence>
<protein>
    <submittedName>
        <fullName evidence="3">ORF3</fullName>
    </submittedName>
</protein>
<feature type="region of interest" description="Disordered" evidence="1">
    <location>
        <begin position="90"/>
        <end position="178"/>
    </location>
</feature>
<keyword evidence="4" id="KW-1185">Reference proteome</keyword>
<dbReference type="EMBL" id="EF538876">
    <property type="protein sequence ID" value="ABU55879.1"/>
    <property type="molecule type" value="Genomic_DNA"/>
</dbReference>
<evidence type="ECO:0000259" key="2">
    <source>
        <dbReference type="Pfam" id="PF05501"/>
    </source>
</evidence>
<dbReference type="InterPro" id="IPR008474">
    <property type="entry name" value="DUF755"/>
</dbReference>
<sequence>MTEIVLGNYLITIFSILSGEDQQHHNKKLATPTPKTSTLFPILSKEQYKYPTHSNKALKAYSTTGILEEGSLQKQLLKECAKTSKLIQISSQIRKRHQQKDQDWQENSYTPEEKKQRNQDMSPGSLQRRYLPRNTTDTRRNHPPHPAAARAAPPLRHRPRPRRHLGCGRAGAKMAGPN</sequence>
<accession>A8DMP5</accession>
<dbReference type="GeneID" id="37616667"/>
<name>A8DMP5_9VIRU</name>
<proteinExistence type="predicted"/>
<dbReference type="Proteomes" id="UP000232525">
    <property type="component" value="Segment"/>
</dbReference>
<feature type="compositionally biased region" description="Basic residues" evidence="1">
    <location>
        <begin position="155"/>
        <end position="166"/>
    </location>
</feature>
<dbReference type="KEGG" id="vg:37616667"/>
<dbReference type="RefSeq" id="YP_009505754.1">
    <property type="nucleotide sequence ID" value="NC_038351.1"/>
</dbReference>